<proteinExistence type="predicted"/>
<dbReference type="Proteomes" id="UP000318590">
    <property type="component" value="Unassembled WGS sequence"/>
</dbReference>
<dbReference type="RefSeq" id="WP_142836138.1">
    <property type="nucleotide sequence ID" value="NZ_VFSV01000060.1"/>
</dbReference>
<evidence type="ECO:0000313" key="1">
    <source>
        <dbReference type="EMBL" id="TRD14913.1"/>
    </source>
</evidence>
<dbReference type="OrthoDB" id="9803716at2"/>
<dbReference type="Pfam" id="PF12083">
    <property type="entry name" value="DUF3560"/>
    <property type="match status" value="1"/>
</dbReference>
<dbReference type="AlphaFoldDB" id="A0A547PLC9"/>
<accession>A0A547PLC9</accession>
<protein>
    <submittedName>
        <fullName evidence="1">DUF3560 domain-containing protein</fullName>
    </submittedName>
</protein>
<sequence length="446" mass="50059">MTTNVDITATYSPEDNKLRLYASQRLDAETYQRVREAGFKWAPKQELFVAPKWTCAREDLALELAGEIEPEQTTLAERAAMKAERLDSIGERRAQEASAYARAADRLSECFYMGQPILVGHHSERKARKTQERMHSAMDKATAAHRSVGYWQYRAAGVEHHANRKNSPTVRRNRIKTLLADFRSYQRAINDAHKQLALWEKITTPALITIALNSLPDIPFGLWSKVDNGEVTLEHARELCIANAEKIVTSETRARWILHTLHRLSYEREMLGAVSRYSGEIKATTLQIFLREQGADKPKATATGIGFKVSCDAPLPLHVGEGCEMELTESGWRDLMLDCGHVPAQKAPAKNPILNFVAPSGRVAVKNPYRHELEELPQVSLTKAEYAKIPTDSRGTRPSACGTFRVRIAPYPKHDGPRYSAGWAAIHISDQKNHPLPESMTMEAAE</sequence>
<organism evidence="1 2">
    <name type="scientific">Palleronia caenipelagi</name>
    <dbReference type="NCBI Taxonomy" id="2489174"/>
    <lineage>
        <taxon>Bacteria</taxon>
        <taxon>Pseudomonadati</taxon>
        <taxon>Pseudomonadota</taxon>
        <taxon>Alphaproteobacteria</taxon>
        <taxon>Rhodobacterales</taxon>
        <taxon>Roseobacteraceae</taxon>
        <taxon>Palleronia</taxon>
    </lineage>
</organism>
<name>A0A547PLC9_9RHOB</name>
<gene>
    <name evidence="1" type="ORF">FEV53_18140</name>
</gene>
<evidence type="ECO:0000313" key="2">
    <source>
        <dbReference type="Proteomes" id="UP000318590"/>
    </source>
</evidence>
<keyword evidence="2" id="KW-1185">Reference proteome</keyword>
<dbReference type="EMBL" id="VFSV01000060">
    <property type="protein sequence ID" value="TRD14913.1"/>
    <property type="molecule type" value="Genomic_DNA"/>
</dbReference>
<comment type="caution">
    <text evidence="1">The sequence shown here is derived from an EMBL/GenBank/DDBJ whole genome shotgun (WGS) entry which is preliminary data.</text>
</comment>
<reference evidence="1 2" key="1">
    <citation type="submission" date="2019-06" db="EMBL/GenBank/DDBJ databases">
        <title>Paenimaribius caenipelagi gen. nov., sp. nov., isolated from a tidal flat.</title>
        <authorList>
            <person name="Yoon J.-H."/>
        </authorList>
    </citation>
    <scope>NUCLEOTIDE SEQUENCE [LARGE SCALE GENOMIC DNA]</scope>
    <source>
        <strain evidence="1 2">JBTF-M29</strain>
    </source>
</reference>
<dbReference type="InterPro" id="IPR021944">
    <property type="entry name" value="DUF3560"/>
</dbReference>